<proteinExistence type="predicted"/>
<reference evidence="2 3" key="1">
    <citation type="submission" date="2014-01" db="EMBL/GenBank/DDBJ databases">
        <title>Sulfitobacter sp. H3 (MCCC 1A00686) Genome Sequencing.</title>
        <authorList>
            <person name="Lai Q."/>
            <person name="Hong Z."/>
        </authorList>
    </citation>
    <scope>NUCLEOTIDE SEQUENCE [LARGE SCALE GENOMIC DNA]</scope>
    <source>
        <strain evidence="2 3">H3</strain>
    </source>
</reference>
<comment type="caution">
    <text evidence="2">The sequence shown here is derived from an EMBL/GenBank/DDBJ whole genome shotgun (WGS) entry which is preliminary data.</text>
</comment>
<dbReference type="PROSITE" id="PS00141">
    <property type="entry name" value="ASP_PROTEASE"/>
    <property type="match status" value="1"/>
</dbReference>
<keyword evidence="2" id="KW-0378">Hydrolase</keyword>
<evidence type="ECO:0000313" key="3">
    <source>
        <dbReference type="Proteomes" id="UP000027746"/>
    </source>
</evidence>
<evidence type="ECO:0000256" key="1">
    <source>
        <dbReference type="SAM" id="Phobius"/>
    </source>
</evidence>
<keyword evidence="3" id="KW-1185">Reference proteome</keyword>
<keyword evidence="1" id="KW-0812">Transmembrane</keyword>
<dbReference type="InterPro" id="IPR001969">
    <property type="entry name" value="Aspartic_peptidase_AS"/>
</dbReference>
<keyword evidence="1" id="KW-0472">Membrane</keyword>
<dbReference type="SUPFAM" id="SSF50630">
    <property type="entry name" value="Acid proteases"/>
    <property type="match status" value="1"/>
</dbReference>
<dbReference type="AlphaFoldDB" id="A0A073J4Z8"/>
<feature type="transmembrane region" description="Helical" evidence="1">
    <location>
        <begin position="6"/>
        <end position="25"/>
    </location>
</feature>
<dbReference type="InterPro" id="IPR034122">
    <property type="entry name" value="Retropepsin-like_bacterial"/>
</dbReference>
<dbReference type="RefSeq" id="WP_037920704.1">
    <property type="nucleotide sequence ID" value="NZ_CP054599.1"/>
</dbReference>
<dbReference type="InterPro" id="IPR021109">
    <property type="entry name" value="Peptidase_aspartic_dom_sf"/>
</dbReference>
<dbReference type="Gene3D" id="2.40.70.10">
    <property type="entry name" value="Acid Proteases"/>
    <property type="match status" value="1"/>
</dbReference>
<keyword evidence="2" id="KW-0645">Protease</keyword>
<organism evidence="2 3">
    <name type="scientific">Pseudosulfitobacter pseudonitzschiae</name>
    <dbReference type="NCBI Taxonomy" id="1402135"/>
    <lineage>
        <taxon>Bacteria</taxon>
        <taxon>Pseudomonadati</taxon>
        <taxon>Pseudomonadota</taxon>
        <taxon>Alphaproteobacteria</taxon>
        <taxon>Rhodobacterales</taxon>
        <taxon>Roseobacteraceae</taxon>
        <taxon>Pseudosulfitobacter</taxon>
    </lineage>
</organism>
<feature type="transmembrane region" description="Helical" evidence="1">
    <location>
        <begin position="37"/>
        <end position="55"/>
    </location>
</feature>
<accession>A0A073J4Z8</accession>
<dbReference type="Pfam" id="PF13650">
    <property type="entry name" value="Asp_protease_2"/>
    <property type="match status" value="1"/>
</dbReference>
<dbReference type="GeneID" id="68870232"/>
<sequence length="193" mass="20889">MDTFDTGRLIYLVLLLLMVVGWAVASRRTSWNKTLQYAAVWGLIILGAVAAVGLWDDIARSSMPYQASVVGENSISVPRSRDGHYYLTLKVNDADVRFVVDTGATDIVLTREDAARAGVDVDALDFLGRASTANGEVATASVRLDRIALGPVEDRNVRAVVTGGEMFGSLLGMGYLQHWGNISIARDTLTLTR</sequence>
<protein>
    <submittedName>
        <fullName evidence="2">Aspartyl protease</fullName>
    </submittedName>
</protein>
<name>A0A073J4Z8_9RHOB</name>
<keyword evidence="1" id="KW-1133">Transmembrane helix</keyword>
<dbReference type="CDD" id="cd05483">
    <property type="entry name" value="retropepsin_like_bacteria"/>
    <property type="match status" value="1"/>
</dbReference>
<dbReference type="InterPro" id="IPR011969">
    <property type="entry name" value="Clan_AA_Asp_peptidase_C"/>
</dbReference>
<dbReference type="NCBIfam" id="TIGR02281">
    <property type="entry name" value="clan_AA_DTGA"/>
    <property type="match status" value="1"/>
</dbReference>
<gene>
    <name evidence="2" type="ORF">SUH3_01535</name>
</gene>
<dbReference type="Proteomes" id="UP000027746">
    <property type="component" value="Unassembled WGS sequence"/>
</dbReference>
<dbReference type="GO" id="GO:0006508">
    <property type="term" value="P:proteolysis"/>
    <property type="evidence" value="ECO:0007669"/>
    <property type="project" value="UniProtKB-KW"/>
</dbReference>
<evidence type="ECO:0000313" key="2">
    <source>
        <dbReference type="EMBL" id="KEJ97693.1"/>
    </source>
</evidence>
<dbReference type="OrthoDB" id="7595324at2"/>
<dbReference type="EMBL" id="JAMD01000001">
    <property type="protein sequence ID" value="KEJ97693.1"/>
    <property type="molecule type" value="Genomic_DNA"/>
</dbReference>
<dbReference type="GO" id="GO:0004190">
    <property type="term" value="F:aspartic-type endopeptidase activity"/>
    <property type="evidence" value="ECO:0007669"/>
    <property type="project" value="InterPro"/>
</dbReference>